<organism evidence="2 3">
    <name type="scientific">Gossypium barbadense</name>
    <name type="common">Sea Island cotton</name>
    <name type="synonym">Hibiscus barbadensis</name>
    <dbReference type="NCBI Taxonomy" id="3634"/>
    <lineage>
        <taxon>Eukaryota</taxon>
        <taxon>Viridiplantae</taxon>
        <taxon>Streptophyta</taxon>
        <taxon>Embryophyta</taxon>
        <taxon>Tracheophyta</taxon>
        <taxon>Spermatophyta</taxon>
        <taxon>Magnoliopsida</taxon>
        <taxon>eudicotyledons</taxon>
        <taxon>Gunneridae</taxon>
        <taxon>Pentapetalae</taxon>
        <taxon>rosids</taxon>
        <taxon>malvids</taxon>
        <taxon>Malvales</taxon>
        <taxon>Malvaceae</taxon>
        <taxon>Malvoideae</taxon>
        <taxon>Gossypium</taxon>
    </lineage>
</organism>
<evidence type="ECO:0000313" key="3">
    <source>
        <dbReference type="Proteomes" id="UP000239757"/>
    </source>
</evidence>
<dbReference type="EMBL" id="KZ666921">
    <property type="protein sequence ID" value="PPR92906.1"/>
    <property type="molecule type" value="Genomic_DNA"/>
</dbReference>
<name>A0A2P5WP85_GOSBA</name>
<evidence type="ECO:0000313" key="2">
    <source>
        <dbReference type="EMBL" id="PPR92906.1"/>
    </source>
</evidence>
<protein>
    <submittedName>
        <fullName evidence="2">Uncharacterized protein</fullName>
    </submittedName>
</protein>
<dbReference type="Proteomes" id="UP000239757">
    <property type="component" value="Unassembled WGS sequence"/>
</dbReference>
<dbReference type="PANTHER" id="PTHR37265">
    <property type="entry name" value="OS01G0195300 PROTEIN"/>
    <property type="match status" value="1"/>
</dbReference>
<evidence type="ECO:0000256" key="1">
    <source>
        <dbReference type="SAM" id="MobiDB-lite"/>
    </source>
</evidence>
<sequence length="282" mass="31422">MEKKRATEEETGDESPATKRRREATEMVEFNDYDDVLPWLSMEGTCKTDAMSELFKLVDDSAELAPSSTCSPTSYCTKVKFSDNPYSSALIFQSSSSYVTINGNEESCGSSFSDSESSVMASVDMRGIVSTNVKVDNGLEEIRGWLEAEEGSAWAKSEGESRETWMVDWEWDEEQLASDNPYSSALIFQSSSSYVTINGNEESCGSSFSDSESSVMASVDMRGIVSTNVKFDNGLEEIRGWLEAEEGSAWGKSEGESRETWTVDWEWDEEQLARFLGEECLF</sequence>
<accession>A0A2P5WP85</accession>
<gene>
    <name evidence="2" type="ORF">GOBAR_AA27772</name>
</gene>
<proteinExistence type="predicted"/>
<dbReference type="AlphaFoldDB" id="A0A2P5WP85"/>
<dbReference type="OrthoDB" id="783490at2759"/>
<reference evidence="2 3" key="1">
    <citation type="submission" date="2015-01" db="EMBL/GenBank/DDBJ databases">
        <title>Genome of allotetraploid Gossypium barbadense reveals genomic plasticity and fiber elongation in cotton evolution.</title>
        <authorList>
            <person name="Chen X."/>
            <person name="Liu X."/>
            <person name="Zhao B."/>
            <person name="Zheng H."/>
            <person name="Hu Y."/>
            <person name="Lu G."/>
            <person name="Yang C."/>
            <person name="Chen J."/>
            <person name="Shan C."/>
            <person name="Zhang L."/>
            <person name="Zhou Y."/>
            <person name="Wang L."/>
            <person name="Guo W."/>
            <person name="Bai Y."/>
            <person name="Ruan J."/>
            <person name="Shangguan X."/>
            <person name="Mao Y."/>
            <person name="Jiang J."/>
            <person name="Zhu Y."/>
            <person name="Lei J."/>
            <person name="Kang H."/>
            <person name="Chen S."/>
            <person name="He X."/>
            <person name="Wang R."/>
            <person name="Wang Y."/>
            <person name="Chen J."/>
            <person name="Wang L."/>
            <person name="Yu S."/>
            <person name="Wang B."/>
            <person name="Wei J."/>
            <person name="Song S."/>
            <person name="Lu X."/>
            <person name="Gao Z."/>
            <person name="Gu W."/>
            <person name="Deng X."/>
            <person name="Ma D."/>
            <person name="Wang S."/>
            <person name="Liang W."/>
            <person name="Fang L."/>
            <person name="Cai C."/>
            <person name="Zhu X."/>
            <person name="Zhou B."/>
            <person name="Zhang Y."/>
            <person name="Chen Z."/>
            <person name="Xu S."/>
            <person name="Zhu R."/>
            <person name="Wang S."/>
            <person name="Zhang T."/>
            <person name="Zhao G."/>
        </authorList>
    </citation>
    <scope>NUCLEOTIDE SEQUENCE [LARGE SCALE GENOMIC DNA]</scope>
    <source>
        <strain evidence="3">cv. Xinhai21</strain>
        <tissue evidence="2">Leaf</tissue>
    </source>
</reference>
<dbReference type="PANTHER" id="PTHR37265:SF5">
    <property type="entry name" value="OS01G0195300 PROTEIN"/>
    <property type="match status" value="1"/>
</dbReference>
<feature type="region of interest" description="Disordered" evidence="1">
    <location>
        <begin position="1"/>
        <end position="26"/>
    </location>
</feature>